<dbReference type="InterPro" id="IPR023346">
    <property type="entry name" value="Lysozyme-like_dom_sf"/>
</dbReference>
<proteinExistence type="predicted"/>
<dbReference type="CDD" id="cd00442">
    <property type="entry name" value="Lyz-like"/>
    <property type="match status" value="1"/>
</dbReference>
<dbReference type="Pfam" id="PF19489">
    <property type="entry name" value="SLT_4"/>
    <property type="match status" value="1"/>
</dbReference>
<evidence type="ECO:0000259" key="1">
    <source>
        <dbReference type="Pfam" id="PF19489"/>
    </source>
</evidence>
<dbReference type="InterPro" id="IPR045795">
    <property type="entry name" value="SLT_4"/>
</dbReference>
<name>A0A975ES23_9RHOB</name>
<organism evidence="2 3">
    <name type="scientific">Cognatishimia activa</name>
    <dbReference type="NCBI Taxonomy" id="1715691"/>
    <lineage>
        <taxon>Bacteria</taxon>
        <taxon>Pseudomonadati</taxon>
        <taxon>Pseudomonadota</taxon>
        <taxon>Alphaproteobacteria</taxon>
        <taxon>Rhodobacterales</taxon>
        <taxon>Paracoccaceae</taxon>
        <taxon>Cognatishimia</taxon>
    </lineage>
</organism>
<dbReference type="RefSeq" id="WP_209358014.1">
    <property type="nucleotide sequence ID" value="NZ_CP060010.1"/>
</dbReference>
<reference evidence="2" key="1">
    <citation type="submission" date="2020-07" db="EMBL/GenBank/DDBJ databases">
        <title>Genome sequences of bacteria associated with the marine, planktonic diatom Thalassiosira profunda strain ECT2AJA-044.</title>
        <authorList>
            <person name="Gargas C.B."/>
            <person name="Roberts W.R."/>
            <person name="Alverson A.J."/>
        </authorList>
    </citation>
    <scope>NUCLEOTIDE SEQUENCE</scope>
    <source>
        <strain evidence="2">ECT2AJA-044</strain>
    </source>
</reference>
<evidence type="ECO:0000313" key="3">
    <source>
        <dbReference type="Proteomes" id="UP000665026"/>
    </source>
</evidence>
<feature type="domain" description="Transglycosylase SLT" evidence="1">
    <location>
        <begin position="7"/>
        <end position="192"/>
    </location>
</feature>
<dbReference type="AlphaFoldDB" id="A0A975ES23"/>
<dbReference type="PROSITE" id="PS51257">
    <property type="entry name" value="PROKAR_LIPOPROTEIN"/>
    <property type="match status" value="1"/>
</dbReference>
<dbReference type="SUPFAM" id="SSF53955">
    <property type="entry name" value="Lysozyme-like"/>
    <property type="match status" value="1"/>
</dbReference>
<dbReference type="KEGG" id="cact:HZ995_07365"/>
<gene>
    <name evidence="2" type="ORF">HZ995_07365</name>
</gene>
<accession>A0A975ES23</accession>
<protein>
    <submittedName>
        <fullName evidence="2">Lytic transglycosylase</fullName>
    </submittedName>
</protein>
<sequence>MSRFFRALIILMVVASCGSRGDNTAPRNLDNACSIINERPHYARAFRNAERRWGVPAHVQMATIYQESKFKSRARTPYRYVLGVLPMGRASSAYGYAQAVDGTWDEYRRSAGRWGAKRDDIGDATDFMGWYMSKSKSGLGIPLNDARNQYLAYHEGRTGYKRGTWRNKDWLVRIAGEVASRANMYERQLATCRRYRRA</sequence>
<dbReference type="Proteomes" id="UP000665026">
    <property type="component" value="Chromosome"/>
</dbReference>
<dbReference type="Gene3D" id="1.10.530.10">
    <property type="match status" value="1"/>
</dbReference>
<evidence type="ECO:0000313" key="2">
    <source>
        <dbReference type="EMBL" id="QTN37306.1"/>
    </source>
</evidence>
<dbReference type="EMBL" id="CP060010">
    <property type="protein sequence ID" value="QTN37306.1"/>
    <property type="molecule type" value="Genomic_DNA"/>
</dbReference>